<sequence length="2438" mass="273931">MASQLINNLATANKVSRVPEQDDLKRLMSEVSDLENRASELTNPDEKLEHKHKLIYVFARAVLERLSSDDPFMNTSQLVSQASEALDIFMSAVKETPAVLSYVLNAEEVLQARGQEPLWNWLFPRVLTLLGRREYDALTEKIKDFFYVCFQVVSRSPKLWNLNHYFFYYLKECASTILIHLQNPAIISHGQIPEIITPSGTLDSSMFFQQKEDSANVAPLCKYRVYDISHAFWNLNSLLNILVDISVEGAASFDATPAFQDYLAWVLDSFLAIRDLQRRWRVNPQLQQSCNGATAIALSAVQALLSSLRETLSETTLRKGCLILAIYCADLLEESSDGLKTSSQLTVCRSFLYLSTICTKHDSVCQAISLHLVPTIKAVLSNQNGHPGLGEDFQKMAIILCEACHIKLPEVQGQVATGPFDSDELDSEFRSLGFQNEPCGETHDVRPAKRRKLEETSSIFEELVGDLHSLLGLQKSMNLDGLSQAIESCFAALNDADRCRAIQYISLIPCAAYGSLKLAQNKDGTIREATCSLCEATQEANSINLDSTRCRNISGEAVDIFNTLVKSTSFLDSRRPRVIAMYALRRFTVHFDDANFVDLEKSSLGQWCLQSLRSSIRELRIAAGRTLPGFLSGPGSIESLTRRNRFNVFELLRSFSEEANIHFQETCLLAWGQLGRISDGDELNIVLLSLVRYLGSSNPVVSGVAFNEILKLSKAGGISTKRLFSPYWDTIAIEAVKDLLVRPQTTQSIADLLGVSVSEFLVLTQGSTLPWLVLFGQPDVIKRIAEARKDEESWLACMETSNLVAIVPLLLIQNVPNTEAFVMNRFKAASPKLDQMDFTELMRVEPASQAFHLLKAAGEADDTKKSKIHTALQFLAKHAHAAVDGSHKKVSVGRFLEQHLLGLVARLSDIVNDSRDEHPTKEKERCVKAFEELVKVAKVHTRIARPQICACLQSALAHKELQASAFSAWATMLTHLADDDVESMLESTFSTLIQHWANFNGATKQRAEEILQHLLKHRARLIRNAIVNLPSLSQLQELADVEAAISKWRAPTDASNAFQIFSRRIGHENSGVVFQALVELKSYLQTHQSFLQASAISEQPDNVVGLLVRSILDTCVKFNSSHLDIARLSAECIGLIGCLDPNRVESVREQKEMVVVSNFEDTGETTDFVLFILEEVIVKAFLSASDTVWQGFLSYVMQDLLFKCDIRDVCGPIIADNGRGSEHEIYQKWLKLPGTVRDTLTPFLTSKYILHERDLPKYTYPIFCPENMVSDKVYNVWLRAFVLDLLQKPLTHSSSIIFPTLCRTIRIRDTSIASFLLPYVVLHAIVLGTDQNRQEIGQELLRVLTYEVKPDSKIRREDLKLSVEAVFGVLDYLSRWVQEKQAQSSRTRHDPTAATKGIQRVGTVLSMIPPEIISQRSVECKSYSRALFYWEQHIRHVRDAQEGPASDTQLLERLQDIYTQIDEPDGIEGISAHLHVLDIEQQILGHRKAGRWTAAQSWYEIKLADAPDDVDVQVNLLTCLKESGQHDVLLNYVEGMRVATETAPRLIPFATEASWATGRWLALNKYTSMASKGMSEDFNVRVGHALLALHKKDPQAFQSTIQSTREQIACSLSMSTTASIGTCHDTMLKLHVLTELEMIAGLDSGAVVDRPKVLASLNRRLEAIGAYLNDKQYLLGIRRAAMQLSSSHFTEGDVASAWLTSARLARKGNAIHQSFNAVLHASQLKDESATIEHARLLWKEGHHRKAIQNLQGAIESNAFISHDRDADLTNFTGVDTADQQNFLTARAHLLLAKWLDAAGQTHSVALRSQYQLAAKTHSSWEKGHYYLGRHYNKLLETEKNLPPNLQAETYLTGETAKLVIENYLRSLSFGTKYLYQTLPRILTLWLDLGIQVSQPVEPRYGDSKDFVTRIINARKDYLTQLHNRFSKYIQKMPAYIFYTALPQIVARIAHPNVDVFKFLSQIIFKVVSAHPQQALWSLLAVCSSNQLDRKSRGASILQSLCNSSSKRAESGAASIKSMIRHGERLCEQLLMVSTYGDFQGNRTAWVSLSKDLKFNSKGCLPNFMAVPVERVLTATLPTLTDNIRTHKAFSQDIVTIDSFSEEVMVLSSLQKPRKLTALGSDGKTYGLMCKPKDDLRKDQRLMEFNSMINRSLKRDAESSRRQLYIKTYAVTPLNEECGIIEWVDGLKTLRDILLGLYKARGISVNYKEIEALCEEATRSEDKLPFYTKKVLGQFPPVFHKWFVQQFPEPSTWFAARLRYTRSCAVMSMVGTILGLGDRHGENILFEEGNGGTFHVDFNCLFEKGLTFLKPERVPFRLTHNMVDAMGMYGYEGPFRKSSELTLKLLRQHEETLMTILEAFVYDPTLDLIKKPEKKRREGASVVPPTAQGVLDNIRRKVRGLLPGESVPLGVEGQVDELIKQATNQTFLAGMYIGWCSFF</sequence>
<dbReference type="GO" id="GO:0004674">
    <property type="term" value="F:protein serine/threonine kinase activity"/>
    <property type="evidence" value="ECO:0007669"/>
    <property type="project" value="UniProtKB-KW"/>
</dbReference>
<dbReference type="GeneID" id="43594378"/>
<dbReference type="InterPro" id="IPR057564">
    <property type="entry name" value="HEAT_ATR"/>
</dbReference>
<comment type="similarity">
    <text evidence="2">Belongs to the PI3/PI4-kinase family. ATM subfamily.</text>
</comment>
<dbReference type="GO" id="GO:0005694">
    <property type="term" value="C:chromosome"/>
    <property type="evidence" value="ECO:0007669"/>
    <property type="project" value="TreeGrafter"/>
</dbReference>
<dbReference type="SMART" id="SM00802">
    <property type="entry name" value="UME"/>
    <property type="match status" value="1"/>
</dbReference>
<dbReference type="SUPFAM" id="SSF48371">
    <property type="entry name" value="ARM repeat"/>
    <property type="match status" value="1"/>
</dbReference>
<name>A0A370U195_9HELO</name>
<keyword evidence="14" id="KW-0539">Nucleus</keyword>
<dbReference type="EMBL" id="NPIC01000001">
    <property type="protein sequence ID" value="RDL41550.1"/>
    <property type="molecule type" value="Genomic_DNA"/>
</dbReference>
<evidence type="ECO:0000256" key="1">
    <source>
        <dbReference type="ARBA" id="ARBA00004123"/>
    </source>
</evidence>
<evidence type="ECO:0000256" key="13">
    <source>
        <dbReference type="ARBA" id="ARBA00023204"/>
    </source>
</evidence>
<dbReference type="Pfam" id="PF25385">
    <property type="entry name" value="HEAT_MEC1_N"/>
    <property type="match status" value="1"/>
</dbReference>
<evidence type="ECO:0000259" key="20">
    <source>
        <dbReference type="PROSITE" id="PS50290"/>
    </source>
</evidence>
<protein>
    <recommendedName>
        <fullName evidence="5">Serine/threonine-protein kinase MEC1</fullName>
        <ecNumber evidence="4">2.7.11.1</ecNumber>
    </recommendedName>
    <alternativeName>
        <fullName evidence="19">ATR homolog</fullName>
    </alternativeName>
    <alternativeName>
        <fullName evidence="18">DNA-damage checkpoint kinase MEC1</fullName>
    </alternativeName>
    <alternativeName>
        <fullName evidence="17">Mitosis entry checkpoint protein 1</fullName>
    </alternativeName>
</protein>
<dbReference type="Pfam" id="PF23593">
    <property type="entry name" value="HEAT_ATR"/>
    <property type="match status" value="1"/>
</dbReference>
<evidence type="ECO:0000256" key="4">
    <source>
        <dbReference type="ARBA" id="ARBA00012513"/>
    </source>
</evidence>
<dbReference type="PANTHER" id="PTHR11139">
    <property type="entry name" value="ATAXIA TELANGIECTASIA MUTATED ATM -RELATED"/>
    <property type="match status" value="1"/>
</dbReference>
<dbReference type="Pfam" id="PF02259">
    <property type="entry name" value="FAT"/>
    <property type="match status" value="1"/>
</dbReference>
<feature type="domain" description="FAT" evidence="21">
    <location>
        <begin position="1412"/>
        <end position="1984"/>
    </location>
</feature>
<dbReference type="InterPro" id="IPR058681">
    <property type="entry name" value="HEAT_MEC1_N"/>
</dbReference>
<keyword evidence="8" id="KW-0547">Nucleotide-binding</keyword>
<dbReference type="InterPro" id="IPR050517">
    <property type="entry name" value="DDR_Repair_Kinase"/>
</dbReference>
<dbReference type="InterPro" id="IPR011009">
    <property type="entry name" value="Kinase-like_dom_sf"/>
</dbReference>
<dbReference type="Proteomes" id="UP000254866">
    <property type="component" value="Unassembled WGS sequence"/>
</dbReference>
<dbReference type="SMART" id="SM00146">
    <property type="entry name" value="PI3Kc"/>
    <property type="match status" value="1"/>
</dbReference>
<dbReference type="OrthoDB" id="381190at2759"/>
<evidence type="ECO:0000256" key="16">
    <source>
        <dbReference type="ARBA" id="ARBA00025079"/>
    </source>
</evidence>
<dbReference type="GO" id="GO:0005524">
    <property type="term" value="F:ATP binding"/>
    <property type="evidence" value="ECO:0007669"/>
    <property type="project" value="UniProtKB-KW"/>
</dbReference>
<dbReference type="PROSITE" id="PS51189">
    <property type="entry name" value="FAT"/>
    <property type="match status" value="1"/>
</dbReference>
<evidence type="ECO:0000256" key="5">
    <source>
        <dbReference type="ARBA" id="ARBA00021345"/>
    </source>
</evidence>
<dbReference type="FunFam" id="1.10.1070.11:FF:000031">
    <property type="entry name" value="Phosphatidyl inositol 3-kinase"/>
    <property type="match status" value="1"/>
</dbReference>
<evidence type="ECO:0000256" key="19">
    <source>
        <dbReference type="ARBA" id="ARBA00033001"/>
    </source>
</evidence>
<dbReference type="SUPFAM" id="SSF56112">
    <property type="entry name" value="Protein kinase-like (PK-like)"/>
    <property type="match status" value="1"/>
</dbReference>
<keyword evidence="7" id="KW-0808">Transferase</keyword>
<dbReference type="InterPro" id="IPR014009">
    <property type="entry name" value="PIK_FAT"/>
</dbReference>
<comment type="caution">
    <text evidence="23">The sequence shown here is derived from an EMBL/GenBank/DDBJ whole genome shotgun (WGS) entry which is preliminary data.</text>
</comment>
<dbReference type="InterPro" id="IPR036940">
    <property type="entry name" value="PI3/4_kinase_cat_sf"/>
</dbReference>
<keyword evidence="13" id="KW-0234">DNA repair</keyword>
<keyword evidence="24" id="KW-1185">Reference proteome</keyword>
<keyword evidence="15" id="KW-0469">Meiosis</keyword>
<evidence type="ECO:0000256" key="17">
    <source>
        <dbReference type="ARBA" id="ARBA00029679"/>
    </source>
</evidence>
<keyword evidence="10 23" id="KW-0418">Kinase</keyword>
<feature type="domain" description="PI3K/PI4K catalytic" evidence="20">
    <location>
        <begin position="2099"/>
        <end position="2422"/>
    </location>
</feature>
<evidence type="ECO:0000256" key="14">
    <source>
        <dbReference type="ARBA" id="ARBA00023242"/>
    </source>
</evidence>
<dbReference type="GO" id="GO:0000723">
    <property type="term" value="P:telomere maintenance"/>
    <property type="evidence" value="ECO:0007669"/>
    <property type="project" value="TreeGrafter"/>
</dbReference>
<evidence type="ECO:0000256" key="12">
    <source>
        <dbReference type="ARBA" id="ARBA00022853"/>
    </source>
</evidence>
<dbReference type="InterPro" id="IPR003152">
    <property type="entry name" value="FATC_dom"/>
</dbReference>
<dbReference type="RefSeq" id="XP_031874206.1">
    <property type="nucleotide sequence ID" value="XM_032010152.1"/>
</dbReference>
<dbReference type="EC" id="2.7.11.1" evidence="4"/>
<dbReference type="GO" id="GO:0000077">
    <property type="term" value="P:DNA damage checkpoint signaling"/>
    <property type="evidence" value="ECO:0007669"/>
    <property type="project" value="TreeGrafter"/>
</dbReference>
<comment type="function">
    <text evidence="16">Serine/threonine protein kinase which activates checkpoint signaling upon genotoxic stresses such as ionizing radiation (IR), ultraviolet light (UV), or DNA replication stalling, thereby acting as a DNA damage sensor. Recognizes the substrate consensus sequence [ST]-Q. Phosphorylates histone H2A to form H2AS128ph (gamma-H2A) at sites of DNA damage, involved in the regulation of DNA damage response mechanism. Required for the control of telomere length and genome stability.</text>
</comment>
<evidence type="ECO:0000256" key="11">
    <source>
        <dbReference type="ARBA" id="ARBA00022840"/>
    </source>
</evidence>
<keyword evidence="11" id="KW-0067">ATP-binding</keyword>
<keyword evidence="6" id="KW-0723">Serine/threonine-protein kinase</keyword>
<dbReference type="InterPro" id="IPR016024">
    <property type="entry name" value="ARM-type_fold"/>
</dbReference>
<dbReference type="Pfam" id="PF02260">
    <property type="entry name" value="FATC"/>
    <property type="match status" value="1"/>
</dbReference>
<comment type="subunit">
    <text evidence="3">Associates with DNA double-strand breaks.</text>
</comment>
<organism evidence="23 24">
    <name type="scientific">Venustampulla echinocandica</name>
    <dbReference type="NCBI Taxonomy" id="2656787"/>
    <lineage>
        <taxon>Eukaryota</taxon>
        <taxon>Fungi</taxon>
        <taxon>Dikarya</taxon>
        <taxon>Ascomycota</taxon>
        <taxon>Pezizomycotina</taxon>
        <taxon>Leotiomycetes</taxon>
        <taxon>Helotiales</taxon>
        <taxon>Pleuroascaceae</taxon>
        <taxon>Venustampulla</taxon>
    </lineage>
</organism>
<dbReference type="InterPro" id="IPR056802">
    <property type="entry name" value="ATR-like_M-HEAT"/>
</dbReference>
<evidence type="ECO:0000313" key="24">
    <source>
        <dbReference type="Proteomes" id="UP000254866"/>
    </source>
</evidence>
<evidence type="ECO:0000256" key="8">
    <source>
        <dbReference type="ARBA" id="ARBA00022741"/>
    </source>
</evidence>
<dbReference type="STRING" id="2656787.A0A370U195"/>
<dbReference type="PROSITE" id="PS51190">
    <property type="entry name" value="FATC"/>
    <property type="match status" value="1"/>
</dbReference>
<evidence type="ECO:0000256" key="18">
    <source>
        <dbReference type="ARBA" id="ARBA00030459"/>
    </source>
</evidence>
<comment type="subcellular location">
    <subcellularLocation>
        <location evidence="1">Nucleus</location>
    </subcellularLocation>
</comment>
<dbReference type="Gene3D" id="1.10.1070.11">
    <property type="entry name" value="Phosphatidylinositol 3-/4-kinase, catalytic domain"/>
    <property type="match status" value="1"/>
</dbReference>
<evidence type="ECO:0000256" key="15">
    <source>
        <dbReference type="ARBA" id="ARBA00023254"/>
    </source>
</evidence>
<dbReference type="GO" id="GO:0006281">
    <property type="term" value="P:DNA repair"/>
    <property type="evidence" value="ECO:0007669"/>
    <property type="project" value="UniProtKB-KW"/>
</dbReference>
<gene>
    <name evidence="23" type="ORF">BP5553_01529</name>
</gene>
<dbReference type="InterPro" id="IPR003151">
    <property type="entry name" value="PIK-rel_kinase_FAT"/>
</dbReference>
<dbReference type="PROSITE" id="PS50290">
    <property type="entry name" value="PI3_4_KINASE_3"/>
    <property type="match status" value="1"/>
</dbReference>
<proteinExistence type="inferred from homology"/>
<dbReference type="InterPro" id="IPR012993">
    <property type="entry name" value="UME"/>
</dbReference>
<evidence type="ECO:0000256" key="9">
    <source>
        <dbReference type="ARBA" id="ARBA00022763"/>
    </source>
</evidence>
<dbReference type="Pfam" id="PF25030">
    <property type="entry name" value="M-HEAT_ATR"/>
    <property type="match status" value="1"/>
</dbReference>
<evidence type="ECO:0000259" key="22">
    <source>
        <dbReference type="PROSITE" id="PS51190"/>
    </source>
</evidence>
<dbReference type="Pfam" id="PF08064">
    <property type="entry name" value="UME"/>
    <property type="match status" value="1"/>
</dbReference>
<feature type="domain" description="FATC" evidence="22">
    <location>
        <begin position="2406"/>
        <end position="2438"/>
    </location>
</feature>
<dbReference type="Pfam" id="PF00454">
    <property type="entry name" value="PI3_PI4_kinase"/>
    <property type="match status" value="1"/>
</dbReference>
<reference evidence="23 24" key="1">
    <citation type="journal article" date="2018" name="IMA Fungus">
        <title>IMA Genome-F 9: Draft genome sequence of Annulohypoxylon stygium, Aspergillus mulundensis, Berkeleyomyces basicola (syn. Thielaviopsis basicola), Ceratocystis smalleyi, two Cercospora beticola strains, Coleophoma cylindrospora, Fusarium fracticaudum, Phialophora cf. hyalina, and Morchella septimelata.</title>
        <authorList>
            <person name="Wingfield B.D."/>
            <person name="Bills G.F."/>
            <person name="Dong Y."/>
            <person name="Huang W."/>
            <person name="Nel W.J."/>
            <person name="Swalarsk-Parry B.S."/>
            <person name="Vaghefi N."/>
            <person name="Wilken P.M."/>
            <person name="An Z."/>
            <person name="de Beer Z.W."/>
            <person name="De Vos L."/>
            <person name="Chen L."/>
            <person name="Duong T.A."/>
            <person name="Gao Y."/>
            <person name="Hammerbacher A."/>
            <person name="Kikkert J.R."/>
            <person name="Li Y."/>
            <person name="Li H."/>
            <person name="Li K."/>
            <person name="Li Q."/>
            <person name="Liu X."/>
            <person name="Ma X."/>
            <person name="Naidoo K."/>
            <person name="Pethybridge S.J."/>
            <person name="Sun J."/>
            <person name="Steenkamp E.T."/>
            <person name="van der Nest M.A."/>
            <person name="van Wyk S."/>
            <person name="Wingfield M.J."/>
            <person name="Xiong C."/>
            <person name="Yue Q."/>
            <person name="Zhang X."/>
        </authorList>
    </citation>
    <scope>NUCLEOTIDE SEQUENCE [LARGE SCALE GENOMIC DNA]</scope>
    <source>
        <strain evidence="23 24">BP 5553</strain>
    </source>
</reference>
<evidence type="ECO:0000256" key="10">
    <source>
        <dbReference type="ARBA" id="ARBA00022777"/>
    </source>
</evidence>
<dbReference type="CDD" id="cd00892">
    <property type="entry name" value="PIKKc_ATR"/>
    <property type="match status" value="1"/>
</dbReference>
<keyword evidence="9" id="KW-0227">DNA damage</keyword>
<accession>A0A370U195</accession>
<evidence type="ECO:0000256" key="6">
    <source>
        <dbReference type="ARBA" id="ARBA00022527"/>
    </source>
</evidence>
<evidence type="ECO:0000256" key="7">
    <source>
        <dbReference type="ARBA" id="ARBA00022679"/>
    </source>
</evidence>
<evidence type="ECO:0000313" key="23">
    <source>
        <dbReference type="EMBL" id="RDL41550.1"/>
    </source>
</evidence>
<evidence type="ECO:0000256" key="3">
    <source>
        <dbReference type="ARBA" id="ARBA00011370"/>
    </source>
</evidence>
<keyword evidence="12" id="KW-0156">Chromatin regulator</keyword>
<dbReference type="Gene3D" id="3.30.1010.10">
    <property type="entry name" value="Phosphatidylinositol 3-kinase Catalytic Subunit, Chain A, domain 4"/>
    <property type="match status" value="1"/>
</dbReference>
<dbReference type="PANTHER" id="PTHR11139:SF125">
    <property type="entry name" value="SERINE_THREONINE-PROTEIN KINASE MEC1"/>
    <property type="match status" value="1"/>
</dbReference>
<evidence type="ECO:0000259" key="21">
    <source>
        <dbReference type="PROSITE" id="PS51189"/>
    </source>
</evidence>
<dbReference type="GO" id="GO:0005634">
    <property type="term" value="C:nucleus"/>
    <property type="evidence" value="ECO:0007669"/>
    <property type="project" value="UniProtKB-SubCell"/>
</dbReference>
<dbReference type="InterPro" id="IPR000403">
    <property type="entry name" value="PI3/4_kinase_cat_dom"/>
</dbReference>
<dbReference type="SMART" id="SM01343">
    <property type="entry name" value="FATC"/>
    <property type="match status" value="1"/>
</dbReference>
<dbReference type="FunFam" id="3.30.1010.10:FF:000017">
    <property type="entry name" value="Inositol kinase kinase (UvsB)"/>
    <property type="match status" value="1"/>
</dbReference>
<evidence type="ECO:0000256" key="2">
    <source>
        <dbReference type="ARBA" id="ARBA00010769"/>
    </source>
</evidence>